<dbReference type="OrthoDB" id="9786439at2"/>
<keyword evidence="4" id="KW-1003">Cell membrane</keyword>
<dbReference type="Proteomes" id="UP001196379">
    <property type="component" value="Unassembled WGS sequence"/>
</dbReference>
<keyword evidence="6 8" id="KW-1133">Transmembrane helix</keyword>
<dbReference type="RefSeq" id="WP_157403347.1">
    <property type="nucleotide sequence ID" value="NZ_JABULY010000001.1"/>
</dbReference>
<evidence type="ECO:0000313" key="12">
    <source>
        <dbReference type="Proteomes" id="UP001196379"/>
    </source>
</evidence>
<dbReference type="EMBL" id="JABUMC010000005">
    <property type="protein sequence ID" value="MBV6546367.1"/>
    <property type="molecule type" value="Genomic_DNA"/>
</dbReference>
<dbReference type="PANTHER" id="PTHR36838:SF4">
    <property type="entry name" value="AUXIN EFFLUX CARRIER FAMILY PROTEIN"/>
    <property type="match status" value="1"/>
</dbReference>
<feature type="transmembrane region" description="Helical" evidence="8">
    <location>
        <begin position="6"/>
        <end position="27"/>
    </location>
</feature>
<feature type="transmembrane region" description="Helical" evidence="8">
    <location>
        <begin position="238"/>
        <end position="261"/>
    </location>
</feature>
<accession>A0A949T4T3</accession>
<protein>
    <submittedName>
        <fullName evidence="10">AEC family transporter</fullName>
    </submittedName>
</protein>
<feature type="transmembrane region" description="Helical" evidence="8">
    <location>
        <begin position="105"/>
        <end position="125"/>
    </location>
</feature>
<sequence length="326" mass="35923">MFLQSLQFSLSVTLPTILMLLLGIVLRRRRMLDDHFCHVASKLVFNIALPALLFINIVKQPADYSSQIWLVGAGFLSTFIIYFSSEWLAIRYIRDKSYRGIFVQGIFRGNSGILGLALCINAYGAMATVPASVYTACITLLFNVLAVITLTNSLSTGKLSLPRMVKSLMTNPLIIGIVLGLIVSKFDIPLPRSILRTGDYLANIALPIALICAGASLDFKQLKRFKNNQENQTQANSIVWWASFGRLIVSPLLTIFIGKFILNLDPMPLGILFLMSSTPVASASYAMVRNFGGDATASANIIAVTMLGYMFTSSFGIFILKQLQWI</sequence>
<dbReference type="Pfam" id="PF03547">
    <property type="entry name" value="Mem_trans"/>
    <property type="match status" value="2"/>
</dbReference>
<evidence type="ECO:0000256" key="5">
    <source>
        <dbReference type="ARBA" id="ARBA00022692"/>
    </source>
</evidence>
<evidence type="ECO:0000256" key="4">
    <source>
        <dbReference type="ARBA" id="ARBA00022475"/>
    </source>
</evidence>
<feature type="transmembrane region" description="Helical" evidence="8">
    <location>
        <begin position="64"/>
        <end position="84"/>
    </location>
</feature>
<evidence type="ECO:0000313" key="10">
    <source>
        <dbReference type="EMBL" id="MBV6546367.1"/>
    </source>
</evidence>
<keyword evidence="12" id="KW-1185">Reference proteome</keyword>
<feature type="transmembrane region" description="Helical" evidence="8">
    <location>
        <begin position="267"/>
        <end position="288"/>
    </location>
</feature>
<dbReference type="Gene3D" id="1.20.1530.20">
    <property type="match status" value="1"/>
</dbReference>
<reference evidence="10 12" key="1">
    <citation type="journal article" date="2021" name="Mol. Ecol.">
        <title>Polar bear-adapted Ursidibacter maritimus are remarkably conserved after generations in captivity.</title>
        <authorList>
            <person name="Espinosa-Gongora C."/>
            <person name="Hansen M.J."/>
            <person name="Bertelsen M.F."/>
            <person name="Bojesen A.M."/>
        </authorList>
    </citation>
    <scope>NUCLEOTIDE SEQUENCE</scope>
    <source>
        <strain evidence="10">Pb43105x</strain>
        <strain evidence="9 12">Pb43106</strain>
    </source>
</reference>
<comment type="similarity">
    <text evidence="2">Belongs to the auxin efflux carrier (TC 2.A.69) family.</text>
</comment>
<name>A0A949T4T3_9PAST</name>
<dbReference type="InterPro" id="IPR038770">
    <property type="entry name" value="Na+/solute_symporter_sf"/>
</dbReference>
<feature type="transmembrane region" description="Helical" evidence="8">
    <location>
        <begin position="171"/>
        <end position="188"/>
    </location>
</feature>
<feature type="transmembrane region" description="Helical" evidence="8">
    <location>
        <begin position="200"/>
        <end position="217"/>
    </location>
</feature>
<dbReference type="InterPro" id="IPR004776">
    <property type="entry name" value="Mem_transp_PIN-like"/>
</dbReference>
<evidence type="ECO:0000256" key="8">
    <source>
        <dbReference type="SAM" id="Phobius"/>
    </source>
</evidence>
<dbReference type="AlphaFoldDB" id="A0A949T4T3"/>
<organism evidence="10 11">
    <name type="scientific">Ursidibacter maritimus</name>
    <dbReference type="NCBI Taxonomy" id="1331689"/>
    <lineage>
        <taxon>Bacteria</taxon>
        <taxon>Pseudomonadati</taxon>
        <taxon>Pseudomonadota</taxon>
        <taxon>Gammaproteobacteria</taxon>
        <taxon>Pasteurellales</taxon>
        <taxon>Pasteurellaceae</taxon>
        <taxon>Ursidibacter</taxon>
    </lineage>
</organism>
<dbReference type="GO" id="GO:0005886">
    <property type="term" value="C:plasma membrane"/>
    <property type="evidence" value="ECO:0007669"/>
    <property type="project" value="UniProtKB-SubCell"/>
</dbReference>
<evidence type="ECO:0000313" key="9">
    <source>
        <dbReference type="EMBL" id="MBV6531300.1"/>
    </source>
</evidence>
<gene>
    <name evidence="9" type="ORF">HT657_03940</name>
    <name evidence="10" type="ORF">HT672_03525</name>
</gene>
<evidence type="ECO:0000313" key="11">
    <source>
        <dbReference type="Proteomes" id="UP000732858"/>
    </source>
</evidence>
<dbReference type="GeneID" id="65549238"/>
<keyword evidence="3" id="KW-0813">Transport</keyword>
<evidence type="ECO:0000256" key="1">
    <source>
        <dbReference type="ARBA" id="ARBA00004651"/>
    </source>
</evidence>
<dbReference type="Proteomes" id="UP000732858">
    <property type="component" value="Unassembled WGS sequence"/>
</dbReference>
<evidence type="ECO:0000256" key="3">
    <source>
        <dbReference type="ARBA" id="ARBA00022448"/>
    </source>
</evidence>
<feature type="transmembrane region" description="Helical" evidence="8">
    <location>
        <begin position="131"/>
        <end position="150"/>
    </location>
</feature>
<evidence type="ECO:0000256" key="6">
    <source>
        <dbReference type="ARBA" id="ARBA00022989"/>
    </source>
</evidence>
<keyword evidence="7 8" id="KW-0472">Membrane</keyword>
<dbReference type="PANTHER" id="PTHR36838">
    <property type="entry name" value="AUXIN EFFLUX CARRIER FAMILY PROTEIN"/>
    <property type="match status" value="1"/>
</dbReference>
<evidence type="ECO:0000256" key="7">
    <source>
        <dbReference type="ARBA" id="ARBA00023136"/>
    </source>
</evidence>
<dbReference type="GO" id="GO:0055085">
    <property type="term" value="P:transmembrane transport"/>
    <property type="evidence" value="ECO:0007669"/>
    <property type="project" value="InterPro"/>
</dbReference>
<feature type="transmembrane region" description="Helical" evidence="8">
    <location>
        <begin position="39"/>
        <end position="58"/>
    </location>
</feature>
<dbReference type="EMBL" id="JABULY010000001">
    <property type="protein sequence ID" value="MBV6531300.1"/>
    <property type="molecule type" value="Genomic_DNA"/>
</dbReference>
<proteinExistence type="inferred from homology"/>
<comment type="subcellular location">
    <subcellularLocation>
        <location evidence="1">Cell membrane</location>
        <topology evidence="1">Multi-pass membrane protein</topology>
    </subcellularLocation>
</comment>
<feature type="transmembrane region" description="Helical" evidence="8">
    <location>
        <begin position="300"/>
        <end position="320"/>
    </location>
</feature>
<comment type="caution">
    <text evidence="10">The sequence shown here is derived from an EMBL/GenBank/DDBJ whole genome shotgun (WGS) entry which is preliminary data.</text>
</comment>
<keyword evidence="5 8" id="KW-0812">Transmembrane</keyword>
<evidence type="ECO:0000256" key="2">
    <source>
        <dbReference type="ARBA" id="ARBA00010145"/>
    </source>
</evidence>